<dbReference type="GO" id="GO:0003700">
    <property type="term" value="F:DNA-binding transcription factor activity"/>
    <property type="evidence" value="ECO:0007669"/>
    <property type="project" value="InterPro"/>
</dbReference>
<evidence type="ECO:0000259" key="4">
    <source>
        <dbReference type="PROSITE" id="PS50949"/>
    </source>
</evidence>
<dbReference type="Proteomes" id="UP000323380">
    <property type="component" value="Unassembled WGS sequence"/>
</dbReference>
<dbReference type="SMART" id="SM00345">
    <property type="entry name" value="HTH_GNTR"/>
    <property type="match status" value="1"/>
</dbReference>
<reference evidence="5 6" key="1">
    <citation type="submission" date="2019-08" db="EMBL/GenBank/DDBJ databases">
        <title>Actinomadura sp. nov. CYP1-5 isolated from mountain soil.</title>
        <authorList>
            <person name="Songsumanus A."/>
            <person name="Kuncharoen N."/>
            <person name="Kudo T."/>
            <person name="Yuki M."/>
            <person name="Igarashi Y."/>
            <person name="Tanasupawat S."/>
        </authorList>
    </citation>
    <scope>NUCLEOTIDE SEQUENCE [LARGE SCALE GENOMIC DNA]</scope>
    <source>
        <strain evidence="5 6">JCM 14158</strain>
    </source>
</reference>
<sequence length="238" mass="25771">MVVVGRGGARTRCMVFQMALDPVSRTETLADVVYTQLHDAIANRTLPPGSRLTEAGVAQQLQVSKTPVREALLRLRQVGLIEPDGLRGNRVITRSEQVLRDAYETRQALEAFAVRGAAERGTDGALARIRDLAERSLTAAQDGDIDGYFSLDREFHAAIAEASGNLRIAGLIHDAATLMRALRHVDVPAQAGVLAAAYQHVAIAEALARRDEASAARHMHDHLAAVEELFNDRGRPSA</sequence>
<keyword evidence="2" id="KW-0238">DNA-binding</keyword>
<comment type="caution">
    <text evidence="5">The sequence shown here is derived from an EMBL/GenBank/DDBJ whole genome shotgun (WGS) entry which is preliminary data.</text>
</comment>
<dbReference type="SUPFAM" id="SSF46785">
    <property type="entry name" value="Winged helix' DNA-binding domain"/>
    <property type="match status" value="1"/>
</dbReference>
<dbReference type="PANTHER" id="PTHR43537:SF51">
    <property type="entry name" value="HTH-TYPE TRANSCRIPTIONAL REGULATOR LGOR-RELATED"/>
    <property type="match status" value="1"/>
</dbReference>
<evidence type="ECO:0000313" key="6">
    <source>
        <dbReference type="Proteomes" id="UP000323380"/>
    </source>
</evidence>
<dbReference type="Pfam" id="PF07729">
    <property type="entry name" value="FCD"/>
    <property type="match status" value="1"/>
</dbReference>
<dbReference type="PROSITE" id="PS50949">
    <property type="entry name" value="HTH_GNTR"/>
    <property type="match status" value="1"/>
</dbReference>
<dbReference type="SMART" id="SM00895">
    <property type="entry name" value="FCD"/>
    <property type="match status" value="1"/>
</dbReference>
<dbReference type="GO" id="GO:0003677">
    <property type="term" value="F:DNA binding"/>
    <property type="evidence" value="ECO:0007669"/>
    <property type="project" value="UniProtKB-KW"/>
</dbReference>
<dbReference type="InterPro" id="IPR000524">
    <property type="entry name" value="Tscrpt_reg_HTH_GntR"/>
</dbReference>
<keyword evidence="1" id="KW-0805">Transcription regulation</keyword>
<dbReference type="SUPFAM" id="SSF48008">
    <property type="entry name" value="GntR ligand-binding domain-like"/>
    <property type="match status" value="1"/>
</dbReference>
<keyword evidence="6" id="KW-1185">Reference proteome</keyword>
<feature type="domain" description="HTH gntR-type" evidence="4">
    <location>
        <begin position="27"/>
        <end position="94"/>
    </location>
</feature>
<dbReference type="Pfam" id="PF00392">
    <property type="entry name" value="GntR"/>
    <property type="match status" value="1"/>
</dbReference>
<evidence type="ECO:0000313" key="5">
    <source>
        <dbReference type="EMBL" id="TYB48182.1"/>
    </source>
</evidence>
<proteinExistence type="predicted"/>
<dbReference type="EMBL" id="VSFG01000001">
    <property type="protein sequence ID" value="TYB48182.1"/>
    <property type="molecule type" value="Genomic_DNA"/>
</dbReference>
<accession>A0A5D0NVA5</accession>
<dbReference type="Gene3D" id="1.20.120.530">
    <property type="entry name" value="GntR ligand-binding domain-like"/>
    <property type="match status" value="1"/>
</dbReference>
<dbReference type="InterPro" id="IPR036388">
    <property type="entry name" value="WH-like_DNA-bd_sf"/>
</dbReference>
<dbReference type="Gene3D" id="1.10.10.10">
    <property type="entry name" value="Winged helix-like DNA-binding domain superfamily/Winged helix DNA-binding domain"/>
    <property type="match status" value="1"/>
</dbReference>
<keyword evidence="3" id="KW-0804">Transcription</keyword>
<dbReference type="PANTHER" id="PTHR43537">
    <property type="entry name" value="TRANSCRIPTIONAL REGULATOR, GNTR FAMILY"/>
    <property type="match status" value="1"/>
</dbReference>
<evidence type="ECO:0000256" key="1">
    <source>
        <dbReference type="ARBA" id="ARBA00023015"/>
    </source>
</evidence>
<dbReference type="AlphaFoldDB" id="A0A5D0NVA5"/>
<evidence type="ECO:0000256" key="2">
    <source>
        <dbReference type="ARBA" id="ARBA00023125"/>
    </source>
</evidence>
<organism evidence="5 6">
    <name type="scientific">Actinomadura chibensis</name>
    <dbReference type="NCBI Taxonomy" id="392828"/>
    <lineage>
        <taxon>Bacteria</taxon>
        <taxon>Bacillati</taxon>
        <taxon>Actinomycetota</taxon>
        <taxon>Actinomycetes</taxon>
        <taxon>Streptosporangiales</taxon>
        <taxon>Thermomonosporaceae</taxon>
        <taxon>Actinomadura</taxon>
    </lineage>
</organism>
<gene>
    <name evidence="5" type="ORF">FXF69_02885</name>
</gene>
<evidence type="ECO:0000256" key="3">
    <source>
        <dbReference type="ARBA" id="ARBA00023163"/>
    </source>
</evidence>
<dbReference type="STRING" id="1220554.GCA_001552135_04228"/>
<dbReference type="InterPro" id="IPR036390">
    <property type="entry name" value="WH_DNA-bd_sf"/>
</dbReference>
<dbReference type="InterPro" id="IPR008920">
    <property type="entry name" value="TF_FadR/GntR_C"/>
</dbReference>
<name>A0A5D0NVA5_9ACTN</name>
<dbReference type="InterPro" id="IPR011711">
    <property type="entry name" value="GntR_C"/>
</dbReference>
<protein>
    <submittedName>
        <fullName evidence="5">GntR family transcriptional regulator</fullName>
    </submittedName>
</protein>